<gene>
    <name evidence="8" type="ORF">DM05_2197</name>
</gene>
<dbReference type="EMBL" id="PDJN01000001">
    <property type="protein sequence ID" value="PFG71822.1"/>
    <property type="molecule type" value="Genomic_DNA"/>
</dbReference>
<dbReference type="Pfam" id="PF01547">
    <property type="entry name" value="SBP_bac_1"/>
    <property type="match status" value="1"/>
</dbReference>
<evidence type="ECO:0000256" key="5">
    <source>
        <dbReference type="ARBA" id="ARBA00049629"/>
    </source>
</evidence>
<name>A0A7Z1GVV0_9PSED</name>
<comment type="function">
    <text evidence="5">Part of a binding-protein-dependent transport system for a sugar.</text>
</comment>
<dbReference type="Proteomes" id="UP000221580">
    <property type="component" value="Unassembled WGS sequence"/>
</dbReference>
<proteinExistence type="inferred from homology"/>
<keyword evidence="4 7" id="KW-0732">Signal</keyword>
<reference evidence="8 9" key="2">
    <citation type="submission" date="2017-10" db="EMBL/GenBank/DDBJ databases">
        <title>Bacterial endophytes that colonize and modify switchgrass growth.</title>
        <authorList>
            <person name="Debolt S."/>
        </authorList>
    </citation>
    <scope>NUCLEOTIDE SEQUENCE [LARGE SCALE GENOMIC DNA]</scope>
    <source>
        <strain evidence="8 9">A2-S9</strain>
    </source>
</reference>
<sequence>MNSMNRLAAMVSLAALFPLVIQAAETKGNVEVVHYWTSGGEAKSVEVLKKIIEKDGFTWQDSAVAGGGGSAAMTVLKTRAVSGNPPTAAQIKAPDIQEWGRLDLLASIDDVAKANNWDSLLPESVAQIMKYEGHYVAVPVNIHRINWLWLNPVVLKQAGISDVPTTLDELYAAGDKLKAAGFIAIAHGGQAWQDTTIFENLVLSVMGVDGFKKAFIDVDDSVFTGPKMIEVFNALRRIQSYLDPDGNGQDWNLETAKVINGKAGMQIMGDWAKSEWSAAGKFADTDYICVPFPGSQGAYSYTIDSLAMFKLASKNDTPGNIAARNDLAKVALEPSFQYVFNQNKGSIPVIKGLDMSRFDSCAQASAKDFAAAEKTGSLVPSMAFNMSTSQAVQGAVFDVVTHFMNDKSADAGKAGRQLLAAIKAAQ</sequence>
<dbReference type="GO" id="GO:0042597">
    <property type="term" value="C:periplasmic space"/>
    <property type="evidence" value="ECO:0007669"/>
    <property type="project" value="UniProtKB-SubCell"/>
</dbReference>
<evidence type="ECO:0000313" key="8">
    <source>
        <dbReference type="EMBL" id="PFG71822.1"/>
    </source>
</evidence>
<comment type="caution">
    <text evidence="8">The sequence shown here is derived from an EMBL/GenBank/DDBJ whole genome shotgun (WGS) entry which is preliminary data.</text>
</comment>
<keyword evidence="3" id="KW-0813">Transport</keyword>
<evidence type="ECO:0000256" key="3">
    <source>
        <dbReference type="ARBA" id="ARBA00022448"/>
    </source>
</evidence>
<dbReference type="Gene3D" id="3.40.190.10">
    <property type="entry name" value="Periplasmic binding protein-like II"/>
    <property type="match status" value="2"/>
</dbReference>
<reference evidence="8 9" key="1">
    <citation type="submission" date="2017-09" db="EMBL/GenBank/DDBJ databases">
        <authorList>
            <person name="DeBolt S."/>
            <person name="Huntemann M."/>
            <person name="Clum A."/>
            <person name="Pillay M."/>
            <person name="Palaniappan K."/>
            <person name="Varghese N."/>
            <person name="Mikhailova N."/>
            <person name="Stamatis D."/>
            <person name="Reddy T."/>
            <person name="Daum C."/>
            <person name="Shapiro N."/>
            <person name="Ivanova N."/>
            <person name="Kyrpides N."/>
            <person name="Woyke T."/>
        </authorList>
    </citation>
    <scope>NUCLEOTIDE SEQUENCE [LARGE SCALE GENOMIC DNA]</scope>
    <source>
        <strain evidence="8 9">A2-S9</strain>
    </source>
</reference>
<comment type="subcellular location">
    <subcellularLocation>
        <location evidence="1">Periplasm</location>
    </subcellularLocation>
</comment>
<evidence type="ECO:0000313" key="9">
    <source>
        <dbReference type="Proteomes" id="UP000221580"/>
    </source>
</evidence>
<feature type="chain" id="PRO_5031353467" description="Probable sugar-binding periplasmic protein" evidence="7">
    <location>
        <begin position="24"/>
        <end position="426"/>
    </location>
</feature>
<organism evidence="8 9">
    <name type="scientific">Pseudomonas poae</name>
    <dbReference type="NCBI Taxonomy" id="200451"/>
    <lineage>
        <taxon>Bacteria</taxon>
        <taxon>Pseudomonadati</taxon>
        <taxon>Pseudomonadota</taxon>
        <taxon>Gammaproteobacteria</taxon>
        <taxon>Pseudomonadales</taxon>
        <taxon>Pseudomonadaceae</taxon>
        <taxon>Pseudomonas</taxon>
    </lineage>
</organism>
<dbReference type="PANTHER" id="PTHR43649">
    <property type="entry name" value="ARABINOSE-BINDING PROTEIN-RELATED"/>
    <property type="match status" value="1"/>
</dbReference>
<dbReference type="AlphaFoldDB" id="A0A7Z1GVV0"/>
<evidence type="ECO:0000256" key="1">
    <source>
        <dbReference type="ARBA" id="ARBA00004418"/>
    </source>
</evidence>
<dbReference type="PANTHER" id="PTHR43649:SF28">
    <property type="entry name" value="BINDING PROTEIN COMPONENT OF ABC SUGAR TRANSPORTER-RELATED"/>
    <property type="match status" value="1"/>
</dbReference>
<evidence type="ECO:0000256" key="4">
    <source>
        <dbReference type="ARBA" id="ARBA00022729"/>
    </source>
</evidence>
<dbReference type="SUPFAM" id="SSF53850">
    <property type="entry name" value="Periplasmic binding protein-like II"/>
    <property type="match status" value="1"/>
</dbReference>
<protein>
    <recommendedName>
        <fullName evidence="6">Probable sugar-binding periplasmic protein</fullName>
    </recommendedName>
</protein>
<dbReference type="RefSeq" id="WP_098479581.1">
    <property type="nucleotide sequence ID" value="NZ_PDJN01000001.1"/>
</dbReference>
<evidence type="ECO:0000256" key="2">
    <source>
        <dbReference type="ARBA" id="ARBA00008520"/>
    </source>
</evidence>
<evidence type="ECO:0000256" key="7">
    <source>
        <dbReference type="SAM" id="SignalP"/>
    </source>
</evidence>
<dbReference type="InterPro" id="IPR006059">
    <property type="entry name" value="SBP"/>
</dbReference>
<evidence type="ECO:0000256" key="6">
    <source>
        <dbReference type="ARBA" id="ARBA00049753"/>
    </source>
</evidence>
<accession>A0A7Z1GVV0</accession>
<feature type="signal peptide" evidence="7">
    <location>
        <begin position="1"/>
        <end position="23"/>
    </location>
</feature>
<dbReference type="InterPro" id="IPR050490">
    <property type="entry name" value="Bact_solute-bd_prot1"/>
</dbReference>
<comment type="similarity">
    <text evidence="2">Belongs to the bacterial solute-binding protein 1 family.</text>
</comment>